<keyword evidence="5" id="KW-0812">Transmembrane</keyword>
<dbReference type="RefSeq" id="WP_227229621.1">
    <property type="nucleotide sequence ID" value="NZ_JAJCVJ010000002.1"/>
</dbReference>
<dbReference type="Pfam" id="PF24267">
    <property type="entry name" value="HVO_1552_C"/>
    <property type="match status" value="1"/>
</dbReference>
<protein>
    <submittedName>
        <fullName evidence="7">ArsR/SmtB family transcription factor</fullName>
    </submittedName>
</protein>
<dbReference type="InterPro" id="IPR051011">
    <property type="entry name" value="Metal_resp_trans_reg"/>
</dbReference>
<accession>A0ABD5RCD9</accession>
<dbReference type="PANTHER" id="PTHR43132:SF2">
    <property type="entry name" value="ARSENICAL RESISTANCE OPERON REPRESSOR ARSR-RELATED"/>
    <property type="match status" value="1"/>
</dbReference>
<dbReference type="CDD" id="cd00090">
    <property type="entry name" value="HTH_ARSR"/>
    <property type="match status" value="1"/>
</dbReference>
<comment type="caution">
    <text evidence="7">The sequence shown here is derived from an EMBL/GenBank/DDBJ whole genome shotgun (WGS) entry which is preliminary data.</text>
</comment>
<dbReference type="Proteomes" id="UP001596201">
    <property type="component" value="Unassembled WGS sequence"/>
</dbReference>
<keyword evidence="2" id="KW-0238">DNA-binding</keyword>
<dbReference type="Pfam" id="PF12840">
    <property type="entry name" value="HTH_20"/>
    <property type="match status" value="1"/>
</dbReference>
<feature type="compositionally biased region" description="Basic and acidic residues" evidence="4">
    <location>
        <begin position="10"/>
        <end position="27"/>
    </location>
</feature>
<dbReference type="AlphaFoldDB" id="A0ABD5RCD9"/>
<feature type="transmembrane region" description="Helical" evidence="5">
    <location>
        <begin position="135"/>
        <end position="158"/>
    </location>
</feature>
<feature type="transmembrane region" description="Helical" evidence="5">
    <location>
        <begin position="178"/>
        <end position="203"/>
    </location>
</feature>
<keyword evidence="5" id="KW-0472">Membrane</keyword>
<gene>
    <name evidence="7" type="ORF">ACFPJ5_10465</name>
</gene>
<evidence type="ECO:0000256" key="4">
    <source>
        <dbReference type="SAM" id="MobiDB-lite"/>
    </source>
</evidence>
<dbReference type="InterPro" id="IPR036388">
    <property type="entry name" value="WH-like_DNA-bd_sf"/>
</dbReference>
<evidence type="ECO:0000259" key="6">
    <source>
        <dbReference type="SMART" id="SM00418"/>
    </source>
</evidence>
<feature type="domain" description="HTH arsR-type" evidence="6">
    <location>
        <begin position="40"/>
        <end position="113"/>
    </location>
</feature>
<evidence type="ECO:0000313" key="7">
    <source>
        <dbReference type="EMBL" id="MFC5367362.1"/>
    </source>
</evidence>
<name>A0ABD5RCD9_9EURY</name>
<keyword evidence="1" id="KW-0805">Transcription regulation</keyword>
<sequence length="212" mass="22119">MSGLLPSDTDAPRGDPSEEHAENGDGDLRVLWLDDEDAEQLIGSLSSETARAVLTELHHGPATASELSDDVDTSLQNVRHHLGSLQDAGLVQVADTRYSVKGREMNVYAPTDDSLVVCVGREDDRSSFLDSLKRLVGTVTLLGLLAAVVQTTFGAGVVDLGGPGTAPRIGDAVGGSEPIFGLLPPGVAFLAGGLVVLAVLGAWELRRRQTAA</sequence>
<proteinExistence type="predicted"/>
<evidence type="ECO:0000256" key="1">
    <source>
        <dbReference type="ARBA" id="ARBA00023015"/>
    </source>
</evidence>
<evidence type="ECO:0000256" key="3">
    <source>
        <dbReference type="ARBA" id="ARBA00023163"/>
    </source>
</evidence>
<dbReference type="Gene3D" id="1.10.10.10">
    <property type="entry name" value="Winged helix-like DNA-binding domain superfamily/Winged helix DNA-binding domain"/>
    <property type="match status" value="1"/>
</dbReference>
<organism evidence="7 8">
    <name type="scientific">Salinirubrum litoreum</name>
    <dbReference type="NCBI Taxonomy" id="1126234"/>
    <lineage>
        <taxon>Archaea</taxon>
        <taxon>Methanobacteriati</taxon>
        <taxon>Methanobacteriota</taxon>
        <taxon>Stenosarchaea group</taxon>
        <taxon>Halobacteria</taxon>
        <taxon>Halobacteriales</taxon>
        <taxon>Haloferacaceae</taxon>
        <taxon>Salinirubrum</taxon>
    </lineage>
</organism>
<dbReference type="SUPFAM" id="SSF46785">
    <property type="entry name" value="Winged helix' DNA-binding domain"/>
    <property type="match status" value="1"/>
</dbReference>
<reference evidence="7 8" key="1">
    <citation type="journal article" date="2019" name="Int. J. Syst. Evol. Microbiol.">
        <title>The Global Catalogue of Microorganisms (GCM) 10K type strain sequencing project: providing services to taxonomists for standard genome sequencing and annotation.</title>
        <authorList>
            <consortium name="The Broad Institute Genomics Platform"/>
            <consortium name="The Broad Institute Genome Sequencing Center for Infectious Disease"/>
            <person name="Wu L."/>
            <person name="Ma J."/>
        </authorList>
    </citation>
    <scope>NUCLEOTIDE SEQUENCE [LARGE SCALE GENOMIC DNA]</scope>
    <source>
        <strain evidence="7 8">CGMCC 1.12237</strain>
    </source>
</reference>
<dbReference type="InterPro" id="IPR036390">
    <property type="entry name" value="WH_DNA-bd_sf"/>
</dbReference>
<evidence type="ECO:0000313" key="8">
    <source>
        <dbReference type="Proteomes" id="UP001596201"/>
    </source>
</evidence>
<dbReference type="InterPro" id="IPR011991">
    <property type="entry name" value="ArsR-like_HTH"/>
</dbReference>
<dbReference type="InterPro" id="IPR056525">
    <property type="entry name" value="HVO_1552_C"/>
</dbReference>
<keyword evidence="5" id="KW-1133">Transmembrane helix</keyword>
<evidence type="ECO:0000256" key="5">
    <source>
        <dbReference type="SAM" id="Phobius"/>
    </source>
</evidence>
<dbReference type="SMART" id="SM00418">
    <property type="entry name" value="HTH_ARSR"/>
    <property type="match status" value="1"/>
</dbReference>
<evidence type="ECO:0000256" key="2">
    <source>
        <dbReference type="ARBA" id="ARBA00023125"/>
    </source>
</evidence>
<dbReference type="EMBL" id="JBHSKX010000002">
    <property type="protein sequence ID" value="MFC5367362.1"/>
    <property type="molecule type" value="Genomic_DNA"/>
</dbReference>
<dbReference type="PANTHER" id="PTHR43132">
    <property type="entry name" value="ARSENICAL RESISTANCE OPERON REPRESSOR ARSR-RELATED"/>
    <property type="match status" value="1"/>
</dbReference>
<dbReference type="InterPro" id="IPR001845">
    <property type="entry name" value="HTH_ArsR_DNA-bd_dom"/>
</dbReference>
<dbReference type="GO" id="GO:0003677">
    <property type="term" value="F:DNA binding"/>
    <property type="evidence" value="ECO:0007669"/>
    <property type="project" value="UniProtKB-KW"/>
</dbReference>
<keyword evidence="8" id="KW-1185">Reference proteome</keyword>
<feature type="region of interest" description="Disordered" evidence="4">
    <location>
        <begin position="1"/>
        <end position="27"/>
    </location>
</feature>
<keyword evidence="3" id="KW-0804">Transcription</keyword>